<dbReference type="InterPro" id="IPR012296">
    <property type="entry name" value="Nuclease_put_TT1808"/>
</dbReference>
<organism evidence="2 3">
    <name type="scientific">Kribbella lupini</name>
    <dbReference type="NCBI Taxonomy" id="291602"/>
    <lineage>
        <taxon>Bacteria</taxon>
        <taxon>Bacillati</taxon>
        <taxon>Actinomycetota</taxon>
        <taxon>Actinomycetes</taxon>
        <taxon>Propionibacteriales</taxon>
        <taxon>Kribbellaceae</taxon>
        <taxon>Kribbella</taxon>
    </lineage>
</organism>
<keyword evidence="3" id="KW-1185">Reference proteome</keyword>
<accession>A0ABP4MM97</accession>
<name>A0ABP4MM97_9ACTN</name>
<dbReference type="GO" id="GO:0004519">
    <property type="term" value="F:endonuclease activity"/>
    <property type="evidence" value="ECO:0007669"/>
    <property type="project" value="UniProtKB-KW"/>
</dbReference>
<dbReference type="Pfam" id="PF05685">
    <property type="entry name" value="Uma2"/>
    <property type="match status" value="1"/>
</dbReference>
<proteinExistence type="predicted"/>
<dbReference type="InterPro" id="IPR008538">
    <property type="entry name" value="Uma2"/>
</dbReference>
<comment type="caution">
    <text evidence="2">The sequence shown here is derived from an EMBL/GenBank/DDBJ whole genome shotgun (WGS) entry which is preliminary data.</text>
</comment>
<protein>
    <submittedName>
        <fullName evidence="2">Uma2 family endonuclease</fullName>
    </submittedName>
</protein>
<dbReference type="RefSeq" id="WP_344179771.1">
    <property type="nucleotide sequence ID" value="NZ_BAAANC010000003.1"/>
</dbReference>
<dbReference type="PANTHER" id="PTHR35400:SF3">
    <property type="entry name" value="SLL1072 PROTEIN"/>
    <property type="match status" value="1"/>
</dbReference>
<gene>
    <name evidence="2" type="ORF">GCM10009741_58100</name>
</gene>
<sequence>MPPGTPRTLEPGRFTLADLDSLPDGLRHELIGGQLLVTPPPLRSHQRAAGQLMLVLHKNCPSELEVFPGPLEFRPAAGHVLLPDLLVCRREDVGLRSIDRLVLAVEILSPTTRTVDHVLKRALYADAGVASYWLFDPEAEELTVLELVGSAYVERAVVKGNEIFEASLPFVVPVVPSALVRPVNGG</sequence>
<evidence type="ECO:0000313" key="3">
    <source>
        <dbReference type="Proteomes" id="UP001500363"/>
    </source>
</evidence>
<dbReference type="SUPFAM" id="SSF52980">
    <property type="entry name" value="Restriction endonuclease-like"/>
    <property type="match status" value="1"/>
</dbReference>
<dbReference type="PANTHER" id="PTHR35400">
    <property type="entry name" value="SLR1083 PROTEIN"/>
    <property type="match status" value="1"/>
</dbReference>
<dbReference type="CDD" id="cd06260">
    <property type="entry name" value="DUF820-like"/>
    <property type="match status" value="1"/>
</dbReference>
<keyword evidence="2" id="KW-0540">Nuclease</keyword>
<evidence type="ECO:0000259" key="1">
    <source>
        <dbReference type="Pfam" id="PF05685"/>
    </source>
</evidence>
<dbReference type="EMBL" id="BAAANC010000003">
    <property type="protein sequence ID" value="GAA1546913.1"/>
    <property type="molecule type" value="Genomic_DNA"/>
</dbReference>
<keyword evidence="2" id="KW-0378">Hydrolase</keyword>
<evidence type="ECO:0000313" key="2">
    <source>
        <dbReference type="EMBL" id="GAA1546913.1"/>
    </source>
</evidence>
<dbReference type="InterPro" id="IPR011335">
    <property type="entry name" value="Restrct_endonuc-II-like"/>
</dbReference>
<dbReference type="Proteomes" id="UP001500363">
    <property type="component" value="Unassembled WGS sequence"/>
</dbReference>
<reference evidence="3" key="1">
    <citation type="journal article" date="2019" name="Int. J. Syst. Evol. Microbiol.">
        <title>The Global Catalogue of Microorganisms (GCM) 10K type strain sequencing project: providing services to taxonomists for standard genome sequencing and annotation.</title>
        <authorList>
            <consortium name="The Broad Institute Genomics Platform"/>
            <consortium name="The Broad Institute Genome Sequencing Center for Infectious Disease"/>
            <person name="Wu L."/>
            <person name="Ma J."/>
        </authorList>
    </citation>
    <scope>NUCLEOTIDE SEQUENCE [LARGE SCALE GENOMIC DNA]</scope>
    <source>
        <strain evidence="3">JCM 14303</strain>
    </source>
</reference>
<feature type="domain" description="Putative restriction endonuclease" evidence="1">
    <location>
        <begin position="18"/>
        <end position="168"/>
    </location>
</feature>
<keyword evidence="2" id="KW-0255">Endonuclease</keyword>
<dbReference type="Gene3D" id="3.90.1570.10">
    <property type="entry name" value="tt1808, chain A"/>
    <property type="match status" value="1"/>
</dbReference>